<dbReference type="Gene3D" id="1.10.10.60">
    <property type="entry name" value="Homeodomain-like"/>
    <property type="match status" value="1"/>
</dbReference>
<keyword evidence="1" id="KW-0547">Nucleotide-binding</keyword>
<dbReference type="InterPro" id="IPR027417">
    <property type="entry name" value="P-loop_NTPase"/>
</dbReference>
<dbReference type="EMBL" id="BSFQ01000001">
    <property type="protein sequence ID" value="GLL09216.1"/>
    <property type="molecule type" value="Genomic_DNA"/>
</dbReference>
<dbReference type="SUPFAM" id="SSF52540">
    <property type="entry name" value="P-loop containing nucleoside triphosphate hydrolases"/>
    <property type="match status" value="1"/>
</dbReference>
<dbReference type="InterPro" id="IPR003018">
    <property type="entry name" value="GAF"/>
</dbReference>
<name>A0A9W6KZ38_9PSEU</name>
<accession>A0A9W6KZ38</accession>
<dbReference type="GO" id="GO:0006355">
    <property type="term" value="P:regulation of DNA-templated transcription"/>
    <property type="evidence" value="ECO:0007669"/>
    <property type="project" value="InterPro"/>
</dbReference>
<dbReference type="PROSITE" id="PS50045">
    <property type="entry name" value="SIGMA54_INTERACT_4"/>
    <property type="match status" value="1"/>
</dbReference>
<dbReference type="PANTHER" id="PTHR32071">
    <property type="entry name" value="TRANSCRIPTIONAL REGULATORY PROTEIN"/>
    <property type="match status" value="1"/>
</dbReference>
<organism evidence="7 8">
    <name type="scientific">Pseudonocardia halophobica</name>
    <dbReference type="NCBI Taxonomy" id="29401"/>
    <lineage>
        <taxon>Bacteria</taxon>
        <taxon>Bacillati</taxon>
        <taxon>Actinomycetota</taxon>
        <taxon>Actinomycetes</taxon>
        <taxon>Pseudonocardiales</taxon>
        <taxon>Pseudonocardiaceae</taxon>
        <taxon>Pseudonocardia</taxon>
    </lineage>
</organism>
<reference evidence="7" key="1">
    <citation type="journal article" date="2014" name="Int. J. Syst. Evol. Microbiol.">
        <title>Complete genome sequence of Corynebacterium casei LMG S-19264T (=DSM 44701T), isolated from a smear-ripened cheese.</title>
        <authorList>
            <consortium name="US DOE Joint Genome Institute (JGI-PGF)"/>
            <person name="Walter F."/>
            <person name="Albersmeier A."/>
            <person name="Kalinowski J."/>
            <person name="Ruckert C."/>
        </authorList>
    </citation>
    <scope>NUCLEOTIDE SEQUENCE</scope>
    <source>
        <strain evidence="7">VKM Ac-1069</strain>
    </source>
</reference>
<evidence type="ECO:0000256" key="4">
    <source>
        <dbReference type="ARBA" id="ARBA00023125"/>
    </source>
</evidence>
<dbReference type="Proteomes" id="UP001143463">
    <property type="component" value="Unassembled WGS sequence"/>
</dbReference>
<dbReference type="InterPro" id="IPR029016">
    <property type="entry name" value="GAF-like_dom_sf"/>
</dbReference>
<dbReference type="PRINTS" id="PR01590">
    <property type="entry name" value="HTHFIS"/>
</dbReference>
<dbReference type="GO" id="GO:0005524">
    <property type="term" value="F:ATP binding"/>
    <property type="evidence" value="ECO:0007669"/>
    <property type="project" value="UniProtKB-KW"/>
</dbReference>
<dbReference type="Gene3D" id="3.40.50.300">
    <property type="entry name" value="P-loop containing nucleotide triphosphate hydrolases"/>
    <property type="match status" value="1"/>
</dbReference>
<dbReference type="GO" id="GO:0043565">
    <property type="term" value="F:sequence-specific DNA binding"/>
    <property type="evidence" value="ECO:0007669"/>
    <property type="project" value="InterPro"/>
</dbReference>
<evidence type="ECO:0000313" key="7">
    <source>
        <dbReference type="EMBL" id="GLL09216.1"/>
    </source>
</evidence>
<dbReference type="Pfam" id="PF02954">
    <property type="entry name" value="HTH_8"/>
    <property type="match status" value="1"/>
</dbReference>
<dbReference type="Pfam" id="PF01590">
    <property type="entry name" value="GAF"/>
    <property type="match status" value="1"/>
</dbReference>
<dbReference type="InterPro" id="IPR002197">
    <property type="entry name" value="HTH_Fis"/>
</dbReference>
<dbReference type="Gene3D" id="1.10.8.60">
    <property type="match status" value="1"/>
</dbReference>
<sequence>MALEEVRVEEIRRGGGVAAPRLSASWRRSESYGVPLDAVNPAFTGAVDDQSLFSECGNEVLHGLRDTLAGEPVSLMLTDADGLVLSRMCDEKALVDALDRTYLAPGFAFSEREAGTNGLGLALADRAPSLVRGDEHYCTGLWGYTCAAVPVMDPVFGRLVGSVNLTTWSDKSDGLLLALAQMAAGHTSALMLARGRGAEPRPTPRGEVFRVYSAHRGAEAPPELGRAWRAALDEVVAALRAGQVVAVVGETGAGKTALLGTALRTVHRDHRILNARPPNPRDAEAWLALWTPELAKETTSVIAGGVDALPQWAATELAGIVAAAPRASLAVTASEAAAIPAPLARLVDVVVEVPPLRRRPDDVLPLAEHLGARARGREVRFTPAAVKAMRTFSWPGNVEQLRRVVREAVTRSDVVDARHLAPEVLCGSSRTLTRIETLERDEIARCLAEPGVTVTRAAEMLGMSRATVYRKIAQYGIRTSD</sequence>
<dbReference type="InterPro" id="IPR002078">
    <property type="entry name" value="Sigma_54_int"/>
</dbReference>
<dbReference type="InterPro" id="IPR058031">
    <property type="entry name" value="AAA_lid_NorR"/>
</dbReference>
<reference evidence="7" key="2">
    <citation type="submission" date="2023-01" db="EMBL/GenBank/DDBJ databases">
        <authorList>
            <person name="Sun Q."/>
            <person name="Evtushenko L."/>
        </authorList>
    </citation>
    <scope>NUCLEOTIDE SEQUENCE</scope>
    <source>
        <strain evidence="7">VKM Ac-1069</strain>
    </source>
</reference>
<keyword evidence="3" id="KW-0805">Transcription regulation</keyword>
<evidence type="ECO:0000256" key="2">
    <source>
        <dbReference type="ARBA" id="ARBA00022840"/>
    </source>
</evidence>
<dbReference type="PANTHER" id="PTHR32071:SF81">
    <property type="entry name" value="PROPIONATE CATABOLISM OPERON REGULATORY PROTEIN"/>
    <property type="match status" value="1"/>
</dbReference>
<dbReference type="SUPFAM" id="SSF46689">
    <property type="entry name" value="Homeodomain-like"/>
    <property type="match status" value="1"/>
</dbReference>
<evidence type="ECO:0000256" key="5">
    <source>
        <dbReference type="ARBA" id="ARBA00023163"/>
    </source>
</evidence>
<dbReference type="Pfam" id="PF25601">
    <property type="entry name" value="AAA_lid_14"/>
    <property type="match status" value="1"/>
</dbReference>
<proteinExistence type="predicted"/>
<keyword evidence="4" id="KW-0238">DNA-binding</keyword>
<keyword evidence="2" id="KW-0067">ATP-binding</keyword>
<evidence type="ECO:0000256" key="3">
    <source>
        <dbReference type="ARBA" id="ARBA00023015"/>
    </source>
</evidence>
<keyword evidence="5" id="KW-0804">Transcription</keyword>
<evidence type="ECO:0000313" key="8">
    <source>
        <dbReference type="Proteomes" id="UP001143463"/>
    </source>
</evidence>
<dbReference type="Gene3D" id="3.30.450.40">
    <property type="match status" value="1"/>
</dbReference>
<dbReference type="InterPro" id="IPR009057">
    <property type="entry name" value="Homeodomain-like_sf"/>
</dbReference>
<evidence type="ECO:0000256" key="1">
    <source>
        <dbReference type="ARBA" id="ARBA00022741"/>
    </source>
</evidence>
<keyword evidence="8" id="KW-1185">Reference proteome</keyword>
<protein>
    <recommendedName>
        <fullName evidence="6">Sigma-54 factor interaction domain-containing protein</fullName>
    </recommendedName>
</protein>
<evidence type="ECO:0000259" key="6">
    <source>
        <dbReference type="PROSITE" id="PS50045"/>
    </source>
</evidence>
<feature type="domain" description="Sigma-54 factor interaction" evidence="6">
    <location>
        <begin position="345"/>
        <end position="410"/>
    </location>
</feature>
<dbReference type="AlphaFoldDB" id="A0A9W6KZ38"/>
<gene>
    <name evidence="7" type="ORF">GCM10017577_03560</name>
</gene>
<comment type="caution">
    <text evidence="7">The sequence shown here is derived from an EMBL/GenBank/DDBJ whole genome shotgun (WGS) entry which is preliminary data.</text>
</comment>